<keyword evidence="4 7" id="KW-1133">Transmembrane helix</keyword>
<gene>
    <name evidence="8" type="ORF">HG543_41125</name>
</gene>
<feature type="transmembrane region" description="Helical" evidence="7">
    <location>
        <begin position="232"/>
        <end position="250"/>
    </location>
</feature>
<evidence type="ECO:0000256" key="5">
    <source>
        <dbReference type="ARBA" id="ARBA00023136"/>
    </source>
</evidence>
<evidence type="ECO:0000256" key="6">
    <source>
        <dbReference type="SAM" id="MobiDB-lite"/>
    </source>
</evidence>
<feature type="transmembrane region" description="Helical" evidence="7">
    <location>
        <begin position="257"/>
        <end position="274"/>
    </location>
</feature>
<feature type="region of interest" description="Disordered" evidence="6">
    <location>
        <begin position="36"/>
        <end position="57"/>
    </location>
</feature>
<organism evidence="8 9">
    <name type="scientific">Pyxidicoccus fallax</name>
    <dbReference type="NCBI Taxonomy" id="394095"/>
    <lineage>
        <taxon>Bacteria</taxon>
        <taxon>Pseudomonadati</taxon>
        <taxon>Myxococcota</taxon>
        <taxon>Myxococcia</taxon>
        <taxon>Myxococcales</taxon>
        <taxon>Cystobacterineae</taxon>
        <taxon>Myxococcaceae</taxon>
        <taxon>Pyxidicoccus</taxon>
    </lineage>
</organism>
<feature type="transmembrane region" description="Helical" evidence="7">
    <location>
        <begin position="187"/>
        <end position="212"/>
    </location>
</feature>
<keyword evidence="3 7" id="KW-0812">Transmembrane</keyword>
<comment type="subcellular location">
    <subcellularLocation>
        <location evidence="1">Cell membrane</location>
        <topology evidence="1">Multi-pass membrane protein</topology>
    </subcellularLocation>
</comment>
<dbReference type="InterPro" id="IPR017039">
    <property type="entry name" value="Virul_fac_BrkB"/>
</dbReference>
<feature type="transmembrane region" description="Helical" evidence="7">
    <location>
        <begin position="83"/>
        <end position="110"/>
    </location>
</feature>
<evidence type="ECO:0000256" key="4">
    <source>
        <dbReference type="ARBA" id="ARBA00022989"/>
    </source>
</evidence>
<reference evidence="8 9" key="1">
    <citation type="submission" date="2020-04" db="EMBL/GenBank/DDBJ databases">
        <title>Draft genome of Pyxidicoccus fallax type strain.</title>
        <authorList>
            <person name="Whitworth D.E."/>
        </authorList>
    </citation>
    <scope>NUCLEOTIDE SEQUENCE [LARGE SCALE GENOMIC DNA]</scope>
    <source>
        <strain evidence="8 9">DSM 14698</strain>
    </source>
</reference>
<keyword evidence="5 7" id="KW-0472">Membrane</keyword>
<accession>A0A848LU59</accession>
<sequence>MRGPGCLPGQRGSAAHGGGETRLPFARERSMEGVPGSLTVKEAPGSEASPAVASGRRSGRAAEWRGLFADLRHEWRRNKLSDAAAALTFYGVLALFPFLLLIVALAGLVIQPSRVEALVGALGREVPPAFSQLVYAQLAQLTSGPGTGMLTFSALASVWSATVGVVSLITALNAASGVTESRPRWKVLGMALGMTLAGAVLAPLAGLIAVAAPALASRLGEPWMTLAGWLRFPFATLLMMSFWAILYSVLPDTRRRFKLFTPGSVAGVLVWLAASQGFSFYVSRFSTFGISYGALGAIIVLLLWMWISALALLLGAEINAVLARRQRIGMPRSRVHA</sequence>
<feature type="region of interest" description="Disordered" evidence="6">
    <location>
        <begin position="1"/>
        <end position="21"/>
    </location>
</feature>
<keyword evidence="9" id="KW-1185">Reference proteome</keyword>
<evidence type="ECO:0000313" key="9">
    <source>
        <dbReference type="Proteomes" id="UP000518300"/>
    </source>
</evidence>
<comment type="caution">
    <text evidence="8">The sequence shown here is derived from an EMBL/GenBank/DDBJ whole genome shotgun (WGS) entry which is preliminary data.</text>
</comment>
<dbReference type="Pfam" id="PF03631">
    <property type="entry name" value="Virul_fac_BrkB"/>
    <property type="match status" value="1"/>
</dbReference>
<dbReference type="NCBIfam" id="TIGR00765">
    <property type="entry name" value="yihY_not_rbn"/>
    <property type="match status" value="1"/>
</dbReference>
<evidence type="ECO:0000256" key="2">
    <source>
        <dbReference type="ARBA" id="ARBA00022475"/>
    </source>
</evidence>
<proteinExistence type="predicted"/>
<feature type="transmembrane region" description="Helical" evidence="7">
    <location>
        <begin position="150"/>
        <end position="175"/>
    </location>
</feature>
<evidence type="ECO:0000313" key="8">
    <source>
        <dbReference type="EMBL" id="NMO21209.1"/>
    </source>
</evidence>
<dbReference type="GO" id="GO:0005886">
    <property type="term" value="C:plasma membrane"/>
    <property type="evidence" value="ECO:0007669"/>
    <property type="project" value="UniProtKB-SubCell"/>
</dbReference>
<evidence type="ECO:0000256" key="1">
    <source>
        <dbReference type="ARBA" id="ARBA00004651"/>
    </source>
</evidence>
<evidence type="ECO:0000256" key="3">
    <source>
        <dbReference type="ARBA" id="ARBA00022692"/>
    </source>
</evidence>
<evidence type="ECO:0000256" key="7">
    <source>
        <dbReference type="SAM" id="Phobius"/>
    </source>
</evidence>
<feature type="transmembrane region" description="Helical" evidence="7">
    <location>
        <begin position="294"/>
        <end position="322"/>
    </location>
</feature>
<protein>
    <submittedName>
        <fullName evidence="8">YihY/virulence factor BrkB family protein</fullName>
    </submittedName>
</protein>
<dbReference type="PANTHER" id="PTHR30213:SF0">
    <property type="entry name" value="UPF0761 MEMBRANE PROTEIN YIHY"/>
    <property type="match status" value="1"/>
</dbReference>
<dbReference type="AlphaFoldDB" id="A0A848LU59"/>
<keyword evidence="2" id="KW-1003">Cell membrane</keyword>
<name>A0A848LU59_9BACT</name>
<dbReference type="EMBL" id="JABBJJ010000304">
    <property type="protein sequence ID" value="NMO21209.1"/>
    <property type="molecule type" value="Genomic_DNA"/>
</dbReference>
<dbReference type="Proteomes" id="UP000518300">
    <property type="component" value="Unassembled WGS sequence"/>
</dbReference>
<dbReference type="PANTHER" id="PTHR30213">
    <property type="entry name" value="INNER MEMBRANE PROTEIN YHJD"/>
    <property type="match status" value="1"/>
</dbReference>